<dbReference type="SUPFAM" id="SSF47413">
    <property type="entry name" value="lambda repressor-like DNA-binding domains"/>
    <property type="match status" value="1"/>
</dbReference>
<dbReference type="RefSeq" id="WP_377305751.1">
    <property type="nucleotide sequence ID" value="NZ_CP180191.1"/>
</dbReference>
<dbReference type="InterPro" id="IPR010982">
    <property type="entry name" value="Lambda_DNA-bd_dom_sf"/>
</dbReference>
<dbReference type="EMBL" id="JBHRTI010000010">
    <property type="protein sequence ID" value="MFC3149183.1"/>
    <property type="molecule type" value="Genomic_DNA"/>
</dbReference>
<comment type="caution">
    <text evidence="2">The sequence shown here is derived from an EMBL/GenBank/DDBJ whole genome shotgun (WGS) entry which is preliminary data.</text>
</comment>
<dbReference type="Gene3D" id="1.10.260.40">
    <property type="entry name" value="lambda repressor-like DNA-binding domains"/>
    <property type="match status" value="1"/>
</dbReference>
<evidence type="ECO:0000313" key="3">
    <source>
        <dbReference type="Proteomes" id="UP001595556"/>
    </source>
</evidence>
<dbReference type="PROSITE" id="PS50943">
    <property type="entry name" value="HTH_CROC1"/>
    <property type="match status" value="1"/>
</dbReference>
<dbReference type="InterPro" id="IPR001387">
    <property type="entry name" value="Cro/C1-type_HTH"/>
</dbReference>
<dbReference type="Proteomes" id="UP001595556">
    <property type="component" value="Unassembled WGS sequence"/>
</dbReference>
<dbReference type="Pfam" id="PF01381">
    <property type="entry name" value="HTH_3"/>
    <property type="match status" value="1"/>
</dbReference>
<protein>
    <submittedName>
        <fullName evidence="2">Helix-turn-helix domain-containing protein</fullName>
    </submittedName>
</protein>
<feature type="domain" description="HTH cro/C1-type" evidence="1">
    <location>
        <begin position="1"/>
        <end position="56"/>
    </location>
</feature>
<name>A0ABV7H9H3_9BURK</name>
<accession>A0ABV7H9H3</accession>
<dbReference type="CDD" id="cd00093">
    <property type="entry name" value="HTH_XRE"/>
    <property type="match status" value="1"/>
</dbReference>
<organism evidence="2 3">
    <name type="scientific">Piscinibacterium candidicorallinum</name>
    <dbReference type="NCBI Taxonomy" id="1793872"/>
    <lineage>
        <taxon>Bacteria</taxon>
        <taxon>Pseudomonadati</taxon>
        <taxon>Pseudomonadota</taxon>
        <taxon>Betaproteobacteria</taxon>
        <taxon>Burkholderiales</taxon>
        <taxon>Piscinibacterium</taxon>
    </lineage>
</organism>
<dbReference type="SMART" id="SM00530">
    <property type="entry name" value="HTH_XRE"/>
    <property type="match status" value="1"/>
</dbReference>
<gene>
    <name evidence="2" type="ORF">ACFOEN_16295</name>
</gene>
<reference evidence="3" key="1">
    <citation type="journal article" date="2019" name="Int. J. Syst. Evol. Microbiol.">
        <title>The Global Catalogue of Microorganisms (GCM) 10K type strain sequencing project: providing services to taxonomists for standard genome sequencing and annotation.</title>
        <authorList>
            <consortium name="The Broad Institute Genomics Platform"/>
            <consortium name="The Broad Institute Genome Sequencing Center for Infectious Disease"/>
            <person name="Wu L."/>
            <person name="Ma J."/>
        </authorList>
    </citation>
    <scope>NUCLEOTIDE SEQUENCE [LARGE SCALE GENOMIC DNA]</scope>
    <source>
        <strain evidence="3">KCTC 52168</strain>
    </source>
</reference>
<evidence type="ECO:0000259" key="1">
    <source>
        <dbReference type="PROSITE" id="PS50943"/>
    </source>
</evidence>
<evidence type="ECO:0000313" key="2">
    <source>
        <dbReference type="EMBL" id="MFC3149183.1"/>
    </source>
</evidence>
<keyword evidence="3" id="KW-1185">Reference proteome</keyword>
<sequence>MRKLRLEKGLLLKDIAEQMGVSSAYLSALEHGKKGPATGEFVSKLETKLKLDTAQREELRRAIRDSATNLAIPSKVTPLGFQAAHAFARKLPNLSEQQLRQVLAVVEKKEKHE</sequence>
<proteinExistence type="predicted"/>